<reference evidence="1" key="1">
    <citation type="submission" date="2022-06" db="EMBL/GenBank/DDBJ databases">
        <title>Diverse halophilic archaea isolated from saline environments.</title>
        <authorList>
            <person name="Cui H.-L."/>
        </authorList>
    </citation>
    <scope>NUCLEOTIDE SEQUENCE</scope>
    <source>
        <strain evidence="1">WLHS1</strain>
        <plasmid evidence="1">unnamed3</plasmid>
    </source>
</reference>
<gene>
    <name evidence="1" type="ORF">NGM29_20695</name>
</gene>
<dbReference type="GeneID" id="73292519"/>
<dbReference type="AlphaFoldDB" id="A0A9E7NCP6"/>
<dbReference type="InterPro" id="IPR036388">
    <property type="entry name" value="WH-like_DNA-bd_sf"/>
</dbReference>
<geneLocation type="plasmid" evidence="1 2">
    <name>unnamed3</name>
</geneLocation>
<organism evidence="1 2">
    <name type="scientific">Natronosalvus rutilus</name>
    <dbReference type="NCBI Taxonomy" id="2953753"/>
    <lineage>
        <taxon>Archaea</taxon>
        <taxon>Methanobacteriati</taxon>
        <taxon>Methanobacteriota</taxon>
        <taxon>Stenosarchaea group</taxon>
        <taxon>Halobacteria</taxon>
        <taxon>Halobacteriales</taxon>
        <taxon>Natrialbaceae</taxon>
        <taxon>Natronosalvus</taxon>
    </lineage>
</organism>
<dbReference type="Gene3D" id="1.10.10.10">
    <property type="entry name" value="Winged helix-like DNA-binding domain superfamily/Winged helix DNA-binding domain"/>
    <property type="match status" value="1"/>
</dbReference>
<keyword evidence="2" id="KW-1185">Reference proteome</keyword>
<name>A0A9E7NCP6_9EURY</name>
<evidence type="ECO:0000313" key="1">
    <source>
        <dbReference type="EMBL" id="UTF56009.1"/>
    </source>
</evidence>
<keyword evidence="1" id="KW-0614">Plasmid</keyword>
<dbReference type="KEGG" id="sawl:NGM29_20695"/>
<sequence length="80" mass="8801">MSDTGRDHVDSKPLQETLLEAVRGLDAETPGNGVYVDEVIGEVKAETGYTTPDVLDALSALYRQGEVYQPRPWHAKVTDQ</sequence>
<accession>A0A9E7NCP6</accession>
<proteinExistence type="predicted"/>
<dbReference type="EMBL" id="CP100358">
    <property type="protein sequence ID" value="UTF56009.1"/>
    <property type="molecule type" value="Genomic_DNA"/>
</dbReference>
<dbReference type="Proteomes" id="UP001056855">
    <property type="component" value="Plasmid unnamed3"/>
</dbReference>
<evidence type="ECO:0000313" key="2">
    <source>
        <dbReference type="Proteomes" id="UP001056855"/>
    </source>
</evidence>
<protein>
    <submittedName>
        <fullName evidence="1">Uncharacterized protein</fullName>
    </submittedName>
</protein>
<dbReference type="RefSeq" id="WP_254161600.1">
    <property type="nucleotide sequence ID" value="NZ_CP100358.1"/>
</dbReference>